<protein>
    <submittedName>
        <fullName evidence="1">Acetylornithine deacetylase/succinyl-diaminopimelate desuccinylase-like protein</fullName>
    </submittedName>
</protein>
<proteinExistence type="predicted"/>
<reference evidence="1 2" key="1">
    <citation type="submission" date="2020-05" db="EMBL/GenBank/DDBJ databases">
        <title>Genomic Encyclopedia of Type Strains, Phase III (KMG-III): the genomes of soil and plant-associated and newly described type strains.</title>
        <authorList>
            <person name="Whitman W."/>
        </authorList>
    </citation>
    <scope>NUCLEOTIDE SEQUENCE [LARGE SCALE GENOMIC DNA]</scope>
    <source>
        <strain evidence="1 2">KCTC 19046</strain>
    </source>
</reference>
<evidence type="ECO:0000313" key="2">
    <source>
        <dbReference type="Proteomes" id="UP000757540"/>
    </source>
</evidence>
<name>A0ABX2A5E1_9MICO</name>
<sequence length="69" mass="7501">MSRSVTVARAQLAARLRHHPEQDHSALRAELRALKLEQHVARTLAEFPPLTPEQRSRIAALLGGGGANA</sequence>
<keyword evidence="2" id="KW-1185">Reference proteome</keyword>
<comment type="caution">
    <text evidence="1">The sequence shown here is derived from an EMBL/GenBank/DDBJ whole genome shotgun (WGS) entry which is preliminary data.</text>
</comment>
<dbReference type="Proteomes" id="UP000757540">
    <property type="component" value="Unassembled WGS sequence"/>
</dbReference>
<evidence type="ECO:0000313" key="1">
    <source>
        <dbReference type="EMBL" id="NOV96811.1"/>
    </source>
</evidence>
<dbReference type="EMBL" id="JABEZU010000001">
    <property type="protein sequence ID" value="NOV96811.1"/>
    <property type="molecule type" value="Genomic_DNA"/>
</dbReference>
<gene>
    <name evidence="1" type="ORF">HDG69_001364</name>
</gene>
<organism evidence="1 2">
    <name type="scientific">Isoptericola halotolerans</name>
    <dbReference type="NCBI Taxonomy" id="300560"/>
    <lineage>
        <taxon>Bacteria</taxon>
        <taxon>Bacillati</taxon>
        <taxon>Actinomycetota</taxon>
        <taxon>Actinomycetes</taxon>
        <taxon>Micrococcales</taxon>
        <taxon>Promicromonosporaceae</taxon>
        <taxon>Isoptericola</taxon>
    </lineage>
</organism>
<accession>A0ABX2A5E1</accession>